<protein>
    <submittedName>
        <fullName evidence="4">DUF2062 domain-containing protein</fullName>
    </submittedName>
</protein>
<evidence type="ECO:0000313" key="4">
    <source>
        <dbReference type="EMBL" id="RKN82409.1"/>
    </source>
</evidence>
<dbReference type="PANTHER" id="PTHR10859">
    <property type="entry name" value="GLYCOSYL TRANSFERASE"/>
    <property type="match status" value="1"/>
</dbReference>
<keyword evidence="5" id="KW-1185">Reference proteome</keyword>
<feature type="domain" description="Glycosyltransferase 2-like" evidence="2">
    <location>
        <begin position="18"/>
        <end position="121"/>
    </location>
</feature>
<evidence type="ECO:0000259" key="2">
    <source>
        <dbReference type="Pfam" id="PF00535"/>
    </source>
</evidence>
<dbReference type="EMBL" id="RBCJ01000001">
    <property type="protein sequence ID" value="RKN82409.1"/>
    <property type="molecule type" value="Genomic_DNA"/>
</dbReference>
<sequence>MPASILSISETIERLKCCVVVPTYNNGKTLKKVLDGILCHTPNIIVINDGSTDATLDILSAYPELIQLHLSKNQGKGHALRTGFKKALELGYNFAITIDSDGQHFPDDIPVFIKALEQELSKKVLFIGSRNMQQSDVPGRSSFGNRFSNFWFWVETGTWLKDTQCGFRLYPLQAIKEMKFYTPKFEFEIEVIVRAAWNGITVKNIPVNILYDDPERVSHFRPVIDFARISVLNTWLVLVALIYIKPRDLFQRLKKKGFKRFFYEDFLHNQDSPRKKAFSIALGIFIGLSPLWGFHTVIVIFLALLLKLNKVIAFAFSNISLPPFIPFVLYLSLQTGAWVTGRELSFSINEVDENFEIIKNLQTYIIGSLTLSTLSALTLGLLAYIFLSIFDRKKIAMHNG</sequence>
<dbReference type="CDD" id="cd04179">
    <property type="entry name" value="DPM_DPG-synthase_like"/>
    <property type="match status" value="1"/>
</dbReference>
<keyword evidence="1" id="KW-0472">Membrane</keyword>
<reference evidence="4 5" key="1">
    <citation type="submission" date="2018-10" db="EMBL/GenBank/DDBJ databases">
        <title>Ulvibacterium marinum gen. nov., sp. nov., a novel marine bacterium of the family Flavobacteriaceae, isolated from a culture of the green alga Ulva prolifera.</title>
        <authorList>
            <person name="Zhang Z."/>
        </authorList>
    </citation>
    <scope>NUCLEOTIDE SEQUENCE [LARGE SCALE GENOMIC DNA]</scope>
    <source>
        <strain evidence="4 5">CCMM003</strain>
    </source>
</reference>
<feature type="transmembrane region" description="Helical" evidence="1">
    <location>
        <begin position="277"/>
        <end position="304"/>
    </location>
</feature>
<evidence type="ECO:0000313" key="5">
    <source>
        <dbReference type="Proteomes" id="UP000276603"/>
    </source>
</evidence>
<dbReference type="Gene3D" id="3.90.550.10">
    <property type="entry name" value="Spore Coat Polysaccharide Biosynthesis Protein SpsA, Chain A"/>
    <property type="match status" value="1"/>
</dbReference>
<gene>
    <name evidence="4" type="ORF">D7Z94_00715</name>
</gene>
<evidence type="ECO:0000259" key="3">
    <source>
        <dbReference type="Pfam" id="PF09835"/>
    </source>
</evidence>
<evidence type="ECO:0000256" key="1">
    <source>
        <dbReference type="SAM" id="Phobius"/>
    </source>
</evidence>
<feature type="domain" description="DUF2062" evidence="3">
    <location>
        <begin position="260"/>
        <end position="394"/>
    </location>
</feature>
<dbReference type="AlphaFoldDB" id="A0A3B0CEK6"/>
<dbReference type="RefSeq" id="WP_120709600.1">
    <property type="nucleotide sequence ID" value="NZ_RBCJ01000001.1"/>
</dbReference>
<feature type="transmembrane region" description="Helical" evidence="1">
    <location>
        <begin position="311"/>
        <end position="333"/>
    </location>
</feature>
<organism evidence="4 5">
    <name type="scientific">Ulvibacterium marinum</name>
    <dbReference type="NCBI Taxonomy" id="2419782"/>
    <lineage>
        <taxon>Bacteria</taxon>
        <taxon>Pseudomonadati</taxon>
        <taxon>Bacteroidota</taxon>
        <taxon>Flavobacteriia</taxon>
        <taxon>Flavobacteriales</taxon>
        <taxon>Flavobacteriaceae</taxon>
        <taxon>Ulvibacterium</taxon>
    </lineage>
</organism>
<feature type="transmembrane region" description="Helical" evidence="1">
    <location>
        <begin position="364"/>
        <end position="387"/>
    </location>
</feature>
<dbReference type="Pfam" id="PF09835">
    <property type="entry name" value="DUF2062"/>
    <property type="match status" value="1"/>
</dbReference>
<dbReference type="Proteomes" id="UP000276603">
    <property type="component" value="Unassembled WGS sequence"/>
</dbReference>
<keyword evidence="1" id="KW-1133">Transmembrane helix</keyword>
<dbReference type="InterPro" id="IPR029044">
    <property type="entry name" value="Nucleotide-diphossugar_trans"/>
</dbReference>
<dbReference type="InterPro" id="IPR018639">
    <property type="entry name" value="DUF2062"/>
</dbReference>
<accession>A0A3B0CEK6</accession>
<dbReference type="InterPro" id="IPR001173">
    <property type="entry name" value="Glyco_trans_2-like"/>
</dbReference>
<dbReference type="OrthoDB" id="9810303at2"/>
<dbReference type="GO" id="GO:0006487">
    <property type="term" value="P:protein N-linked glycosylation"/>
    <property type="evidence" value="ECO:0007669"/>
    <property type="project" value="TreeGrafter"/>
</dbReference>
<comment type="caution">
    <text evidence="4">The sequence shown here is derived from an EMBL/GenBank/DDBJ whole genome shotgun (WGS) entry which is preliminary data.</text>
</comment>
<dbReference type="Pfam" id="PF00535">
    <property type="entry name" value="Glycos_transf_2"/>
    <property type="match status" value="1"/>
</dbReference>
<feature type="transmembrane region" description="Helical" evidence="1">
    <location>
        <begin position="226"/>
        <end position="244"/>
    </location>
</feature>
<dbReference type="SUPFAM" id="SSF53448">
    <property type="entry name" value="Nucleotide-diphospho-sugar transferases"/>
    <property type="match status" value="1"/>
</dbReference>
<keyword evidence="1" id="KW-0812">Transmembrane</keyword>
<proteinExistence type="predicted"/>
<name>A0A3B0CEK6_9FLAO</name>
<dbReference type="PANTHER" id="PTHR10859:SF91">
    <property type="entry name" value="DOLICHYL-PHOSPHATE BETA-GLUCOSYLTRANSFERASE"/>
    <property type="match status" value="1"/>
</dbReference>